<evidence type="ECO:0000313" key="4">
    <source>
        <dbReference type="Proteomes" id="UP000647172"/>
    </source>
</evidence>
<dbReference type="GO" id="GO:0030973">
    <property type="term" value="F:molybdate ion binding"/>
    <property type="evidence" value="ECO:0007669"/>
    <property type="project" value="TreeGrafter"/>
</dbReference>
<sequence length="283" mass="28427">MRRRIGLIGAVAVLAAAGCTAGPPAGGGAPVSSPQPATASPAAAAHRHQHDAGRAGPADPARSAEPEGALVVHADEQVRTAFGILVEKFEAAYPGTDVLVEFGPSARHAQHIVAGAAVDVLISGDAAATARVVSASGGRPSVIARNPLVIAVARRDGPVHSVADLRRTGVRVAVCAARTRCGDAARSLVDVHPAVTAADGPAAVAAVRAGTADAALVHRTDIVAARADLPAIDFPAAVQHADQYTVVRLGQDDNRTAADAFVAFTHSALAQRVLSDEGFSPAG</sequence>
<accession>A0A919JAR5</accession>
<feature type="compositionally biased region" description="Low complexity" evidence="1">
    <location>
        <begin position="30"/>
        <end position="44"/>
    </location>
</feature>
<dbReference type="GO" id="GO:0015689">
    <property type="term" value="P:molybdate ion transport"/>
    <property type="evidence" value="ECO:0007669"/>
    <property type="project" value="TreeGrafter"/>
</dbReference>
<evidence type="ECO:0000256" key="2">
    <source>
        <dbReference type="SAM" id="SignalP"/>
    </source>
</evidence>
<feature type="chain" id="PRO_5038679039" description="Molybdate transport system substrate-binding protein" evidence="2">
    <location>
        <begin position="22"/>
        <end position="283"/>
    </location>
</feature>
<reference evidence="3" key="1">
    <citation type="submission" date="2021-01" db="EMBL/GenBank/DDBJ databases">
        <title>Whole genome shotgun sequence of Actinoplanes nipponensis NBRC 14063.</title>
        <authorList>
            <person name="Komaki H."/>
            <person name="Tamura T."/>
        </authorList>
    </citation>
    <scope>NUCLEOTIDE SEQUENCE</scope>
    <source>
        <strain evidence="3">NBRC 14063</strain>
    </source>
</reference>
<organism evidence="3 4">
    <name type="scientific">Actinoplanes nipponensis</name>
    <dbReference type="NCBI Taxonomy" id="135950"/>
    <lineage>
        <taxon>Bacteria</taxon>
        <taxon>Bacillati</taxon>
        <taxon>Actinomycetota</taxon>
        <taxon>Actinomycetes</taxon>
        <taxon>Micromonosporales</taxon>
        <taxon>Micromonosporaceae</taxon>
        <taxon>Actinoplanes</taxon>
    </lineage>
</organism>
<keyword evidence="4" id="KW-1185">Reference proteome</keyword>
<dbReference type="InterPro" id="IPR050682">
    <property type="entry name" value="ModA/WtpA"/>
</dbReference>
<dbReference type="Pfam" id="PF13531">
    <property type="entry name" value="SBP_bac_11"/>
    <property type="match status" value="1"/>
</dbReference>
<proteinExistence type="predicted"/>
<dbReference type="SUPFAM" id="SSF53850">
    <property type="entry name" value="Periplasmic binding protein-like II"/>
    <property type="match status" value="1"/>
</dbReference>
<protein>
    <recommendedName>
        <fullName evidence="5">Molybdate transport system substrate-binding protein</fullName>
    </recommendedName>
</protein>
<dbReference type="PANTHER" id="PTHR30632:SF0">
    <property type="entry name" value="SULFATE-BINDING PROTEIN"/>
    <property type="match status" value="1"/>
</dbReference>
<evidence type="ECO:0008006" key="5">
    <source>
        <dbReference type="Google" id="ProtNLM"/>
    </source>
</evidence>
<evidence type="ECO:0000313" key="3">
    <source>
        <dbReference type="EMBL" id="GIE47233.1"/>
    </source>
</evidence>
<dbReference type="EMBL" id="BOMQ01000008">
    <property type="protein sequence ID" value="GIE47233.1"/>
    <property type="molecule type" value="Genomic_DNA"/>
</dbReference>
<dbReference type="Gene3D" id="3.40.190.10">
    <property type="entry name" value="Periplasmic binding protein-like II"/>
    <property type="match status" value="2"/>
</dbReference>
<gene>
    <name evidence="3" type="ORF">Ani05nite_07670</name>
</gene>
<keyword evidence="2" id="KW-0732">Signal</keyword>
<name>A0A919JAR5_9ACTN</name>
<dbReference type="Proteomes" id="UP000647172">
    <property type="component" value="Unassembled WGS sequence"/>
</dbReference>
<feature type="signal peptide" evidence="2">
    <location>
        <begin position="1"/>
        <end position="21"/>
    </location>
</feature>
<dbReference type="PROSITE" id="PS51257">
    <property type="entry name" value="PROKAR_LIPOPROTEIN"/>
    <property type="match status" value="1"/>
</dbReference>
<comment type="caution">
    <text evidence="3">The sequence shown here is derived from an EMBL/GenBank/DDBJ whole genome shotgun (WGS) entry which is preliminary data.</text>
</comment>
<feature type="region of interest" description="Disordered" evidence="1">
    <location>
        <begin position="23"/>
        <end position="67"/>
    </location>
</feature>
<dbReference type="PANTHER" id="PTHR30632">
    <property type="entry name" value="MOLYBDATE-BINDING PERIPLASMIC PROTEIN"/>
    <property type="match status" value="1"/>
</dbReference>
<evidence type="ECO:0000256" key="1">
    <source>
        <dbReference type="SAM" id="MobiDB-lite"/>
    </source>
</evidence>
<dbReference type="AlphaFoldDB" id="A0A919JAR5"/>